<keyword evidence="3" id="KW-1185">Reference proteome</keyword>
<keyword evidence="1" id="KW-0812">Transmembrane</keyword>
<sequence length="66" mass="7817">MAWETLLSQFKGLHTLLMIALFIGICIWAFSPSRQRENEKAAHLVFEDEDMEARTIEQQRRDNHNE</sequence>
<reference evidence="2 3" key="1">
    <citation type="submission" date="2017-08" db="EMBL/GenBank/DDBJ databases">
        <title>Halovibrio sewagensis sp. nov., isolated from wastewater of high salinity.</title>
        <authorList>
            <person name="Dong X."/>
            <person name="Zhang G."/>
        </authorList>
    </citation>
    <scope>NUCLEOTIDE SEQUENCE [LARGE SCALE GENOMIC DNA]</scope>
    <source>
        <strain evidence="2 3">YL5-2</strain>
    </source>
</reference>
<accession>A0A2A2F8X6</accession>
<dbReference type="AlphaFoldDB" id="A0A2A2F8X6"/>
<proteinExistence type="predicted"/>
<feature type="transmembrane region" description="Helical" evidence="1">
    <location>
        <begin position="12"/>
        <end position="30"/>
    </location>
</feature>
<dbReference type="Proteomes" id="UP000218896">
    <property type="component" value="Unassembled WGS sequence"/>
</dbReference>
<keyword evidence="1" id="KW-1133">Transmembrane helix</keyword>
<dbReference type="Pfam" id="PF05545">
    <property type="entry name" value="FixQ"/>
    <property type="match status" value="1"/>
</dbReference>
<keyword evidence="1" id="KW-0472">Membrane</keyword>
<dbReference type="CDD" id="cd01324">
    <property type="entry name" value="cbb3_Oxidase_CcoQ"/>
    <property type="match status" value="1"/>
</dbReference>
<gene>
    <name evidence="2" type="ORF">CK501_06880</name>
</gene>
<protein>
    <submittedName>
        <fullName evidence="2">CcoQ/FixQ family Cbb3-type cytochrome c oxidase assembly chaperone</fullName>
    </submittedName>
</protein>
<dbReference type="OrthoDB" id="6402501at2"/>
<name>A0A2A2F8X6_9GAMM</name>
<organism evidence="2 3">
    <name type="scientific">Halovibrio salipaludis</name>
    <dbReference type="NCBI Taxonomy" id="2032626"/>
    <lineage>
        <taxon>Bacteria</taxon>
        <taxon>Pseudomonadati</taxon>
        <taxon>Pseudomonadota</taxon>
        <taxon>Gammaproteobacteria</taxon>
        <taxon>Oceanospirillales</taxon>
        <taxon>Halomonadaceae</taxon>
        <taxon>Halovibrio</taxon>
    </lineage>
</organism>
<evidence type="ECO:0000313" key="2">
    <source>
        <dbReference type="EMBL" id="PAU81270.1"/>
    </source>
</evidence>
<comment type="caution">
    <text evidence="2">The sequence shown here is derived from an EMBL/GenBank/DDBJ whole genome shotgun (WGS) entry which is preliminary data.</text>
</comment>
<dbReference type="InterPro" id="IPR008621">
    <property type="entry name" value="Cbb3-typ_cyt_oxidase_comp"/>
</dbReference>
<dbReference type="RefSeq" id="WP_095616994.1">
    <property type="nucleotide sequence ID" value="NZ_NSKD01000002.1"/>
</dbReference>
<evidence type="ECO:0000313" key="3">
    <source>
        <dbReference type="Proteomes" id="UP000218896"/>
    </source>
</evidence>
<evidence type="ECO:0000256" key="1">
    <source>
        <dbReference type="SAM" id="Phobius"/>
    </source>
</evidence>
<dbReference type="EMBL" id="NSKD01000002">
    <property type="protein sequence ID" value="PAU81270.1"/>
    <property type="molecule type" value="Genomic_DNA"/>
</dbReference>